<dbReference type="InterPro" id="IPR012341">
    <property type="entry name" value="6hp_glycosidase-like_sf"/>
</dbReference>
<dbReference type="GO" id="GO:0016787">
    <property type="term" value="F:hydrolase activity"/>
    <property type="evidence" value="ECO:0007669"/>
    <property type="project" value="UniProtKB-KW"/>
</dbReference>
<gene>
    <name evidence="4" type="ORF">H6A19_14665</name>
</gene>
<dbReference type="PIRSF" id="PIRSF007663">
    <property type="entry name" value="UCP007663"/>
    <property type="match status" value="1"/>
</dbReference>
<protein>
    <submittedName>
        <fullName evidence="4">Glycoside hydrolase family 95 protein</fullName>
    </submittedName>
</protein>
<comment type="caution">
    <text evidence="4">The sequence shown here is derived from an EMBL/GenBank/DDBJ whole genome shotgun (WGS) entry which is preliminary data.</text>
</comment>
<dbReference type="InterPro" id="IPR054363">
    <property type="entry name" value="GH95_cat"/>
</dbReference>
<dbReference type="PANTHER" id="PTHR31084:SF0">
    <property type="entry name" value="ALPHA-L-FUCOSIDASE 2"/>
    <property type="match status" value="1"/>
</dbReference>
<evidence type="ECO:0000259" key="1">
    <source>
        <dbReference type="Pfam" id="PF14498"/>
    </source>
</evidence>
<feature type="domain" description="Glycosyl hydrolase family 95 N-terminal" evidence="1">
    <location>
        <begin position="7"/>
        <end position="255"/>
    </location>
</feature>
<dbReference type="Pfam" id="PF21307">
    <property type="entry name" value="Glyco_hydro_95_C"/>
    <property type="match status" value="1"/>
</dbReference>
<dbReference type="Gene3D" id="2.70.98.50">
    <property type="entry name" value="putative glycoside hydrolase family protein from bacillus halodurans"/>
    <property type="match status" value="1"/>
</dbReference>
<keyword evidence="5" id="KW-1185">Reference proteome</keyword>
<evidence type="ECO:0000259" key="3">
    <source>
        <dbReference type="Pfam" id="PF22124"/>
    </source>
</evidence>
<dbReference type="SUPFAM" id="SSF48208">
    <property type="entry name" value="Six-hairpin glycosidases"/>
    <property type="match status" value="1"/>
</dbReference>
<reference evidence="4 5" key="1">
    <citation type="journal article" date="2021" name="Sci. Rep.">
        <title>The distribution of antibiotic resistance genes in chicken gut microbiota commensals.</title>
        <authorList>
            <person name="Juricova H."/>
            <person name="Matiasovicova J."/>
            <person name="Kubasova T."/>
            <person name="Cejkova D."/>
            <person name="Rychlik I."/>
        </authorList>
    </citation>
    <scope>NUCLEOTIDE SEQUENCE [LARGE SCALE GENOMIC DNA]</scope>
    <source>
        <strain evidence="4 5">An435</strain>
    </source>
</reference>
<sequence>MSNKLKLWYKEPAKEWVESLPLGNGRLGAMVSGDVYNERIALNEDTLWTGIPVDKNNYEAIDYLDEVRNLILNEKYYDAQELMNKKLLAGYTESYAPLGDLNLKFNHIEKYEEYKRELDIENAKVTITYNINKINYKREVFISAPDNAIIIKLTSDKEKSISFSATLKSLLKSEIYQLDKDIIALKGVTPIKALPGYVNEGDSIIYDKNGQLGMRFEVQLKSRIKDGDISVSNGILNIENATDVTLMIVANTSFNGFNKEPGTEGKDEKLLCRTQLEKLKDKSYEEILKDHIRDYKSLFGRVEFSLGDDDFSDIPTNERLERLRLNDEDLGLISLYFQYGRYLLISSSRSGSQPANLQGIWNEDLRPAWSSNYTVNINTEMNYWAAEVCNLSECHTPLLNMLSDLSITGAKTAKIMFNCNGWTTNHNVDLWRYSSTVGGSSEWGFWPMGGAWMCQHLWEHYDFTRDINFLRNEAYPIMKGAATFVLDYLIEDKNGNLVTCPSTSPENNFLDEEGRKCCASIMSTMDIAIIRDLFNNCISAINILNYDKEFKCTLIKAIERIPQYKINKFGGVQEWFKDFDEYEPGHRHMSHLFALYPGKEIIEGKNPSLFQASKKTLERRLSKGGGHTGWSCAWIINFYARLKEADLADKYLHVLLKKLTFINLFCVHPPFQIDGNFGGTAGIAEMLIQSHDEVIEILPAIPSSWSSGSVKGIRARGGFIVDFKWRDSIVTNFSITSTVGGKCKVKFDKSFEGSMINDFIEIDTVAGKTYRLK</sequence>
<dbReference type="InterPro" id="IPR016518">
    <property type="entry name" value="Alpha-L-fucosidase"/>
</dbReference>
<dbReference type="Pfam" id="PF14498">
    <property type="entry name" value="Glyco_hyd_65N_2"/>
    <property type="match status" value="1"/>
</dbReference>
<dbReference type="RefSeq" id="WP_204572611.1">
    <property type="nucleotide sequence ID" value="NZ_JACJLL010000127.1"/>
</dbReference>
<dbReference type="EMBL" id="JACJLL010000127">
    <property type="protein sequence ID" value="MBM6820555.1"/>
    <property type="molecule type" value="Genomic_DNA"/>
</dbReference>
<dbReference type="InterPro" id="IPR008928">
    <property type="entry name" value="6-hairpin_glycosidase_sf"/>
</dbReference>
<feature type="domain" description="Alpha fucosidase A-like C-terminal" evidence="2">
    <location>
        <begin position="689"/>
        <end position="753"/>
    </location>
</feature>
<keyword evidence="4" id="KW-0378">Hydrolase</keyword>
<evidence type="ECO:0000313" key="5">
    <source>
        <dbReference type="Proteomes" id="UP000767334"/>
    </source>
</evidence>
<dbReference type="Pfam" id="PF22124">
    <property type="entry name" value="Glyco_hydro_95_cat"/>
    <property type="match status" value="1"/>
</dbReference>
<dbReference type="Proteomes" id="UP000767334">
    <property type="component" value="Unassembled WGS sequence"/>
</dbReference>
<feature type="domain" description="Glycosyl hydrolase family 95 catalytic" evidence="3">
    <location>
        <begin position="283"/>
        <end position="687"/>
    </location>
</feature>
<evidence type="ECO:0000259" key="2">
    <source>
        <dbReference type="Pfam" id="PF21307"/>
    </source>
</evidence>
<proteinExistence type="predicted"/>
<dbReference type="Gene3D" id="2.60.40.1180">
    <property type="entry name" value="Golgi alpha-mannosidase II"/>
    <property type="match status" value="1"/>
</dbReference>
<dbReference type="InterPro" id="IPR049053">
    <property type="entry name" value="AFCA-like_C"/>
</dbReference>
<dbReference type="InterPro" id="IPR013780">
    <property type="entry name" value="Glyco_hydro_b"/>
</dbReference>
<organism evidence="4 5">
    <name type="scientific">Clostridium saudiense</name>
    <dbReference type="NCBI Taxonomy" id="1414720"/>
    <lineage>
        <taxon>Bacteria</taxon>
        <taxon>Bacillati</taxon>
        <taxon>Bacillota</taxon>
        <taxon>Clostridia</taxon>
        <taxon>Eubacteriales</taxon>
        <taxon>Clostridiaceae</taxon>
        <taxon>Clostridium</taxon>
    </lineage>
</organism>
<dbReference type="InterPro" id="IPR027414">
    <property type="entry name" value="GH95_N_dom"/>
</dbReference>
<evidence type="ECO:0000313" key="4">
    <source>
        <dbReference type="EMBL" id="MBM6820555.1"/>
    </source>
</evidence>
<accession>A0ABS2FJ19</accession>
<name>A0ABS2FJ19_9CLOT</name>
<dbReference type="Gene3D" id="1.50.10.10">
    <property type="match status" value="1"/>
</dbReference>
<dbReference type="PANTHER" id="PTHR31084">
    <property type="entry name" value="ALPHA-L-FUCOSIDASE 2"/>
    <property type="match status" value="1"/>
</dbReference>